<reference evidence="1 2" key="1">
    <citation type="journal article" date="2019" name="Genome Biol. Evol.">
        <title>Insights into the evolution of the New World diploid cottons (Gossypium, subgenus Houzingenia) based on genome sequencing.</title>
        <authorList>
            <person name="Grover C.E."/>
            <person name="Arick M.A. 2nd"/>
            <person name="Thrash A."/>
            <person name="Conover J.L."/>
            <person name="Sanders W.S."/>
            <person name="Peterson D.G."/>
            <person name="Frelichowski J.E."/>
            <person name="Scheffler J.A."/>
            <person name="Scheffler B.E."/>
            <person name="Wendel J.F."/>
        </authorList>
    </citation>
    <scope>NUCLEOTIDE SEQUENCE [LARGE SCALE GENOMIC DNA]</scope>
    <source>
        <strain evidence="1">5</strain>
        <tissue evidence="1">Leaf</tissue>
    </source>
</reference>
<proteinExistence type="predicted"/>
<sequence length="65" mass="7522">MKRPEKSYRILSVELKVLSIQLRVLPIQPGLLSVEHTRVSYVVLAWDFYRYPGPITDTTKVLPIP</sequence>
<dbReference type="AlphaFoldDB" id="A0A7J9D243"/>
<gene>
    <name evidence="1" type="ORF">Gogos_020100</name>
</gene>
<organism evidence="1 2">
    <name type="scientific">Gossypium gossypioides</name>
    <name type="common">Mexican cotton</name>
    <name type="synonym">Selera gossypioides</name>
    <dbReference type="NCBI Taxonomy" id="34282"/>
    <lineage>
        <taxon>Eukaryota</taxon>
        <taxon>Viridiplantae</taxon>
        <taxon>Streptophyta</taxon>
        <taxon>Embryophyta</taxon>
        <taxon>Tracheophyta</taxon>
        <taxon>Spermatophyta</taxon>
        <taxon>Magnoliopsida</taxon>
        <taxon>eudicotyledons</taxon>
        <taxon>Gunneridae</taxon>
        <taxon>Pentapetalae</taxon>
        <taxon>rosids</taxon>
        <taxon>malvids</taxon>
        <taxon>Malvales</taxon>
        <taxon>Malvaceae</taxon>
        <taxon>Malvoideae</taxon>
        <taxon>Gossypium</taxon>
    </lineage>
</organism>
<accession>A0A7J9D243</accession>
<keyword evidence="2" id="KW-1185">Reference proteome</keyword>
<protein>
    <submittedName>
        <fullName evidence="1">Uncharacterized protein</fullName>
    </submittedName>
</protein>
<dbReference type="EMBL" id="JABEZY010263496">
    <property type="protein sequence ID" value="MBA0754731.1"/>
    <property type="molecule type" value="Genomic_DNA"/>
</dbReference>
<evidence type="ECO:0000313" key="1">
    <source>
        <dbReference type="EMBL" id="MBA0754731.1"/>
    </source>
</evidence>
<dbReference type="OrthoDB" id="10358791at2759"/>
<name>A0A7J9D243_GOSGO</name>
<evidence type="ECO:0000313" key="2">
    <source>
        <dbReference type="Proteomes" id="UP000593579"/>
    </source>
</evidence>
<dbReference type="Proteomes" id="UP000593579">
    <property type="component" value="Unassembled WGS sequence"/>
</dbReference>
<comment type="caution">
    <text evidence="1">The sequence shown here is derived from an EMBL/GenBank/DDBJ whole genome shotgun (WGS) entry which is preliminary data.</text>
</comment>